<evidence type="ECO:0008006" key="3">
    <source>
        <dbReference type="Google" id="ProtNLM"/>
    </source>
</evidence>
<evidence type="ECO:0000313" key="1">
    <source>
        <dbReference type="EMBL" id="SNS90335.1"/>
    </source>
</evidence>
<accession>A0A239I9S2</accession>
<dbReference type="AlphaFoldDB" id="A0A239I9S2"/>
<sequence length="155" mass="18091">MERTSDYFISSVDPHIRLLYGKWLRPVTSQLYRQALQQACETIQHMRIRFWLQDSTLLATREVQDQKWATEVMALLLAQSSLQQFAVVHPDDPYMKASGEAMREKAFRIFGKQLKVEFFDSVQEAKNWLLPHYSNYMLPALPELSASEDGLYMLA</sequence>
<evidence type="ECO:0000313" key="2">
    <source>
        <dbReference type="Proteomes" id="UP000198432"/>
    </source>
</evidence>
<organism evidence="1 2">
    <name type="scientific">Pontibacter ummariensis</name>
    <dbReference type="NCBI Taxonomy" id="1610492"/>
    <lineage>
        <taxon>Bacteria</taxon>
        <taxon>Pseudomonadati</taxon>
        <taxon>Bacteroidota</taxon>
        <taxon>Cytophagia</taxon>
        <taxon>Cytophagales</taxon>
        <taxon>Hymenobacteraceae</taxon>
        <taxon>Pontibacter</taxon>
    </lineage>
</organism>
<dbReference type="OrthoDB" id="979415at2"/>
<dbReference type="Proteomes" id="UP000198432">
    <property type="component" value="Unassembled WGS sequence"/>
</dbReference>
<dbReference type="RefSeq" id="WP_106219145.1">
    <property type="nucleotide sequence ID" value="NZ_FZOQ01000016.1"/>
</dbReference>
<protein>
    <recommendedName>
        <fullName evidence="3">SpoIIAA-like</fullName>
    </recommendedName>
</protein>
<keyword evidence="2" id="KW-1185">Reference proteome</keyword>
<reference evidence="2" key="1">
    <citation type="submission" date="2017-06" db="EMBL/GenBank/DDBJ databases">
        <authorList>
            <person name="Varghese N."/>
            <person name="Submissions S."/>
        </authorList>
    </citation>
    <scope>NUCLEOTIDE SEQUENCE [LARGE SCALE GENOMIC DNA]</scope>
    <source>
        <strain evidence="2">NKM1</strain>
    </source>
</reference>
<proteinExistence type="predicted"/>
<dbReference type="EMBL" id="FZOQ01000016">
    <property type="protein sequence ID" value="SNS90335.1"/>
    <property type="molecule type" value="Genomic_DNA"/>
</dbReference>
<gene>
    <name evidence="1" type="ORF">SAMN06296052_11664</name>
</gene>
<name>A0A239I9S2_9BACT</name>